<dbReference type="InterPro" id="IPR045097">
    <property type="entry name" value="Thymidate_synth/dCMP_Mease"/>
</dbReference>
<dbReference type="InterPro" id="IPR000398">
    <property type="entry name" value="Thymidylate_synthase"/>
</dbReference>
<proteinExistence type="predicted"/>
<keyword evidence="2" id="KW-0489">Methyltransferase</keyword>
<dbReference type="BioCyc" id="AURANTIMONAS:SI859A1_03215-MONOMER"/>
<dbReference type="RefSeq" id="WP_009211028.1">
    <property type="nucleotide sequence ID" value="NZ_BBWP01000004.1"/>
</dbReference>
<dbReference type="Pfam" id="PF00303">
    <property type="entry name" value="Thymidylat_synt"/>
    <property type="match status" value="1"/>
</dbReference>
<dbReference type="EMBL" id="AAPJ01000006">
    <property type="protein sequence ID" value="EAS49007.1"/>
    <property type="molecule type" value="Genomic_DNA"/>
</dbReference>
<evidence type="ECO:0000313" key="5">
    <source>
        <dbReference type="EMBL" id="EAS49007.1"/>
    </source>
</evidence>
<dbReference type="GO" id="GO:0004799">
    <property type="term" value="F:thymidylate synthase activity"/>
    <property type="evidence" value="ECO:0007669"/>
    <property type="project" value="UniProtKB-EC"/>
</dbReference>
<sequence length="338" mass="38798">MEIERESLDAVLHQLYQDIDKHGRQHGGGTRGNKLGGTVELLGVALRITNPRARISRSENRGKPFSALGELLWYLSGSNKLTFIKPYVSEYENDAVDGVLEGAYGPRFLAMRGEIDQFDSIERLLRRKPGSRRAVVQLFNAEDIATDHKEIPCTTTLQFHLREGRLHLSVTLRSNDAYWGLPHDVFCFTMIQEMMARRLEAELGEYYQYVGSMHVYDKYLPDMRAYLDEGFQQVYAMPPMPTGNPFDLIPKLLEVEGRLRDGQRIEPASEMSDPYWSDVVRLLQVFWSRRQSRSREEHVRRLDEIRGELASASYKPYVDARKDLTIRAAAKKADGDPV</sequence>
<name>Q1YFG6_AURMS</name>
<dbReference type="CDD" id="cd00351">
    <property type="entry name" value="TS_Pyrimidine_HMase"/>
    <property type="match status" value="1"/>
</dbReference>
<dbReference type="InterPro" id="IPR036926">
    <property type="entry name" value="Thymidate_synth/dCMP_Mease_sf"/>
</dbReference>
<comment type="caution">
    <text evidence="5">The sequence shown here is derived from an EMBL/GenBank/DDBJ whole genome shotgun (WGS) entry which is preliminary data.</text>
</comment>
<dbReference type="PANTHER" id="PTHR11548">
    <property type="entry name" value="THYMIDYLATE SYNTHASE 1"/>
    <property type="match status" value="1"/>
</dbReference>
<evidence type="ECO:0000256" key="3">
    <source>
        <dbReference type="ARBA" id="ARBA00022679"/>
    </source>
</evidence>
<gene>
    <name evidence="5" type="ORF">SI859A1_03215</name>
</gene>
<dbReference type="HOGENOM" id="CLU_066856_0_0_5"/>
<accession>Q1YFG6</accession>
<dbReference type="Proteomes" id="UP000000321">
    <property type="component" value="Unassembled WGS sequence"/>
</dbReference>
<dbReference type="OrthoDB" id="7182974at2"/>
<evidence type="ECO:0000256" key="1">
    <source>
        <dbReference type="ARBA" id="ARBA00011947"/>
    </source>
</evidence>
<evidence type="ECO:0000259" key="4">
    <source>
        <dbReference type="Pfam" id="PF00303"/>
    </source>
</evidence>
<dbReference type="PANTHER" id="PTHR11548:SF9">
    <property type="entry name" value="THYMIDYLATE SYNTHASE"/>
    <property type="match status" value="1"/>
</dbReference>
<dbReference type="EC" id="2.1.1.45" evidence="1"/>
<evidence type="ECO:0000313" key="6">
    <source>
        <dbReference type="Proteomes" id="UP000000321"/>
    </source>
</evidence>
<organism evidence="5 6">
    <name type="scientific">Aurantimonas manganoxydans (strain ATCC BAA-1229 / DSM 21871 / SI85-9A1)</name>
    <dbReference type="NCBI Taxonomy" id="287752"/>
    <lineage>
        <taxon>Bacteria</taxon>
        <taxon>Pseudomonadati</taxon>
        <taxon>Pseudomonadota</taxon>
        <taxon>Alphaproteobacteria</taxon>
        <taxon>Hyphomicrobiales</taxon>
        <taxon>Aurantimonadaceae</taxon>
        <taxon>Aurantimonas</taxon>
    </lineage>
</organism>
<dbReference type="GO" id="GO:0032259">
    <property type="term" value="P:methylation"/>
    <property type="evidence" value="ECO:0007669"/>
    <property type="project" value="UniProtKB-KW"/>
</dbReference>
<dbReference type="SUPFAM" id="SSF55831">
    <property type="entry name" value="Thymidylate synthase/dCMP hydroxymethylase"/>
    <property type="match status" value="1"/>
</dbReference>
<dbReference type="GO" id="GO:0006231">
    <property type="term" value="P:dTMP biosynthetic process"/>
    <property type="evidence" value="ECO:0007669"/>
    <property type="project" value="InterPro"/>
</dbReference>
<dbReference type="InterPro" id="IPR023451">
    <property type="entry name" value="Thymidate_synth/dCMP_Mease_dom"/>
</dbReference>
<reference evidence="5 6" key="1">
    <citation type="journal article" date="2008" name="Appl. Environ. Microbiol.">
        <title>Genomic insights into Mn(II) oxidation by the marine alphaproteobacterium Aurantimonas sp. strain SI85-9A1.</title>
        <authorList>
            <person name="Dick G.J."/>
            <person name="Podell S."/>
            <person name="Johnson H.A."/>
            <person name="Rivera-Espinoza Y."/>
            <person name="Bernier-Latmani R."/>
            <person name="McCarthy J.K."/>
            <person name="Torpey J.W."/>
            <person name="Clement B.G."/>
            <person name="Gaasterland T."/>
            <person name="Tebo B.M."/>
        </authorList>
    </citation>
    <scope>NUCLEOTIDE SEQUENCE [LARGE SCALE GENOMIC DNA]</scope>
    <source>
        <strain evidence="5 6">SI85-9A1</strain>
    </source>
</reference>
<dbReference type="GO" id="GO:0005829">
    <property type="term" value="C:cytosol"/>
    <property type="evidence" value="ECO:0007669"/>
    <property type="project" value="TreeGrafter"/>
</dbReference>
<evidence type="ECO:0000256" key="2">
    <source>
        <dbReference type="ARBA" id="ARBA00022603"/>
    </source>
</evidence>
<keyword evidence="3" id="KW-0808">Transferase</keyword>
<dbReference type="AlphaFoldDB" id="Q1YFG6"/>
<dbReference type="PRINTS" id="PR00108">
    <property type="entry name" value="THYMDSNTHASE"/>
</dbReference>
<dbReference type="Gene3D" id="3.30.572.10">
    <property type="entry name" value="Thymidylate synthase/dCMP hydroxymethylase domain"/>
    <property type="match status" value="1"/>
</dbReference>
<feature type="domain" description="Thymidylate synthase/dCMP hydroxymethylase" evidence="4">
    <location>
        <begin position="65"/>
        <end position="228"/>
    </location>
</feature>
<keyword evidence="6" id="KW-1185">Reference proteome</keyword>
<protein>
    <recommendedName>
        <fullName evidence="1">thymidylate synthase</fullName>
        <ecNumber evidence="1">2.1.1.45</ecNumber>
    </recommendedName>
</protein>